<dbReference type="PANTHER" id="PTHR46019">
    <property type="entry name" value="BPI FOLD-CONTAINING FAMILY B MEMBER 4-RELATED"/>
    <property type="match status" value="1"/>
</dbReference>
<dbReference type="Pfam" id="PF02886">
    <property type="entry name" value="LBP_BPI_CETP_C"/>
    <property type="match status" value="1"/>
</dbReference>
<dbReference type="PANTHER" id="PTHR46019:SF1">
    <property type="entry name" value="BPI FOLD-CONTAINING FAMILY B MEMBER 2"/>
    <property type="match status" value="1"/>
</dbReference>
<keyword evidence="4" id="KW-1185">Reference proteome</keyword>
<dbReference type="InterPro" id="IPR051660">
    <property type="entry name" value="BPI_fold-BPI/LBP"/>
</dbReference>
<dbReference type="Pfam" id="PF01273">
    <property type="entry name" value="LBP_BPI_CETP"/>
    <property type="match status" value="1"/>
</dbReference>
<accession>A0ABQ9VKC2</accession>
<evidence type="ECO:0000259" key="2">
    <source>
        <dbReference type="SMART" id="SM00329"/>
    </source>
</evidence>
<dbReference type="Gene3D" id="3.15.10.10">
    <property type="entry name" value="Bactericidal permeability-increasing protein, domain 1"/>
    <property type="match status" value="1"/>
</dbReference>
<comment type="caution">
    <text evidence="3">The sequence shown here is derived from an EMBL/GenBank/DDBJ whole genome shotgun (WGS) entry which is preliminary data.</text>
</comment>
<evidence type="ECO:0000313" key="4">
    <source>
        <dbReference type="Proteomes" id="UP001266305"/>
    </source>
</evidence>
<dbReference type="Gene3D" id="3.15.20.10">
    <property type="entry name" value="Bactericidal permeability-increasing protein, domain 2"/>
    <property type="match status" value="1"/>
</dbReference>
<protein>
    <submittedName>
        <fullName evidence="3">BPI fold-containing B member 2</fullName>
    </submittedName>
</protein>
<dbReference type="InterPro" id="IPR017942">
    <property type="entry name" value="Lipid-bd_serum_glycop_N"/>
</dbReference>
<evidence type="ECO:0000313" key="3">
    <source>
        <dbReference type="EMBL" id="KAK2109828.1"/>
    </source>
</evidence>
<evidence type="ECO:0000256" key="1">
    <source>
        <dbReference type="ARBA" id="ARBA00007292"/>
    </source>
</evidence>
<comment type="similarity">
    <text evidence="1">Belongs to the BPI/LBP/Plunc superfamily. BPI/LBP family.</text>
</comment>
<dbReference type="InterPro" id="IPR001124">
    <property type="entry name" value="Lipid-bd_serum_glycop_C"/>
</dbReference>
<feature type="domain" description="Lipid-binding serum glycoprotein C-terminal" evidence="2">
    <location>
        <begin position="238"/>
        <end position="494"/>
    </location>
</feature>
<gene>
    <name evidence="3" type="primary">BPIFB2</name>
    <name evidence="3" type="ORF">P7K49_009574</name>
</gene>
<reference evidence="3 4" key="1">
    <citation type="submission" date="2023-05" db="EMBL/GenBank/DDBJ databases">
        <title>B98-5 Cell Line De Novo Hybrid Assembly: An Optical Mapping Approach.</title>
        <authorList>
            <person name="Kananen K."/>
            <person name="Auerbach J.A."/>
            <person name="Kautto E."/>
            <person name="Blachly J.S."/>
        </authorList>
    </citation>
    <scope>NUCLEOTIDE SEQUENCE [LARGE SCALE GENOMIC DNA]</scope>
    <source>
        <strain evidence="3">B95-8</strain>
        <tissue evidence="3">Cell line</tissue>
    </source>
</reference>
<dbReference type="InterPro" id="IPR017943">
    <property type="entry name" value="Bactericidal_perm-incr_a/b_dom"/>
</dbReference>
<dbReference type="SMART" id="SM00329">
    <property type="entry name" value="BPI2"/>
    <property type="match status" value="1"/>
</dbReference>
<dbReference type="EMBL" id="JASSZA010000005">
    <property type="protein sequence ID" value="KAK2109828.1"/>
    <property type="molecule type" value="Genomic_DNA"/>
</dbReference>
<sequence>MAGSVCLCYLVAPKGNLTSLYPGPTVSEIGKAPLQRALKVTVPHFLDRSGEMLQPTRIRILNVHVPRLQLKFIAGFGVRLQAAANFTFKVFRAPEPLELTLPAELLADTRVTQSSIKTPVVSISTCSSFLGHASESDGSNSTSHALLVLVQKHIKAVLSNKLCLSISNLVQDLNVHLGTLIGLNPVGPESQIRYSMVSVPTVTNDFISLDVNAVLFLLGKPIILPTDATPFVLPRHVGTEGAMATVGLSQHLFDSALLLLQKSGALNLDITGQLVRPEGQELPVAQPRETPDKRPNRGRWCRWSWSHRVAVGRVKRGLLGVIPQGEKRSDDNPLNTSVLGRLIPEVARQFPEPMPVVLKVRLGATPVATLHTNNATLRLQPFMEVLAAASNSAFQSLFSLDVVVNLSLQLSVSKVKLQGTTSVLGDVQLTVASSNMGFIDIDQVRALVGIVFEKPLLDHLNALLGMGIALPGVVNLHYVTPKIFVYEGYVVISSELFYQS</sequence>
<name>A0ABQ9VKC2_SAGOE</name>
<proteinExistence type="inferred from homology"/>
<dbReference type="Proteomes" id="UP001266305">
    <property type="component" value="Unassembled WGS sequence"/>
</dbReference>
<organism evidence="3 4">
    <name type="scientific">Saguinus oedipus</name>
    <name type="common">Cotton-top tamarin</name>
    <name type="synonym">Oedipomidas oedipus</name>
    <dbReference type="NCBI Taxonomy" id="9490"/>
    <lineage>
        <taxon>Eukaryota</taxon>
        <taxon>Metazoa</taxon>
        <taxon>Chordata</taxon>
        <taxon>Craniata</taxon>
        <taxon>Vertebrata</taxon>
        <taxon>Euteleostomi</taxon>
        <taxon>Mammalia</taxon>
        <taxon>Eutheria</taxon>
        <taxon>Euarchontoglires</taxon>
        <taxon>Primates</taxon>
        <taxon>Haplorrhini</taxon>
        <taxon>Platyrrhini</taxon>
        <taxon>Cebidae</taxon>
        <taxon>Callitrichinae</taxon>
        <taxon>Saguinus</taxon>
    </lineage>
</organism>
<dbReference type="SUPFAM" id="SSF55394">
    <property type="entry name" value="Bactericidal permeability-increasing protein, BPI"/>
    <property type="match status" value="2"/>
</dbReference>